<dbReference type="Gene3D" id="2.60.40.2070">
    <property type="match status" value="1"/>
</dbReference>
<feature type="domain" description="PapC-like C-terminal" evidence="10">
    <location>
        <begin position="744"/>
        <end position="799"/>
    </location>
</feature>
<reference evidence="12 13" key="1">
    <citation type="journal article" date="2017" name="Front. Microbiol.">
        <title>Strong Genomic and Phenotypic Heterogeneity in the Aeromonas sobria Species Complex.</title>
        <authorList>
            <person name="Gauthier J."/>
            <person name="Vincent A.T."/>
            <person name="Charette S.J."/>
            <person name="Derome N."/>
        </authorList>
    </citation>
    <scope>NUCLEOTIDE SEQUENCE [LARGE SCALE GENOMIC DNA]</scope>
    <source>
        <strain evidence="12 13">TM18</strain>
    </source>
</reference>
<keyword evidence="6" id="KW-0732">Signal</keyword>
<sequence>MLTLLLHFNVQAEIAFNIDALDVADRTKIDLSRFSNTDYVMPGDYILEVIINKNKLPLQTIHYFPAVDKKQSAQPCISAAVVDLMALKDDAKALVTYAAPNQCADLSSLPGIQLTSRVGNGTLTITIPQAWLKYQDDRWTPPEQWDKGVAGVMLDYNLSGQLNEAQQSHSRHFSSYGTLGANLDHWRMRADYQAQMHRGGDDSQQFSWNRIYVYRPLPMHAARLSLGERDLNSQLFDSFRFTGAELVSDERMLPPSLQGYAPEVSGIAKTNARVTVSQAGRIIYETTVPAGPFRLQDLDSSVRGKLDIRVEEQDGSVTLTQVDTATIPYLTRPGYVRYNMAAGLPADDDRQSHAVGGPAFLTGDFSWGVSNAWSVYGGALLAGHYNSWGLGLGRDLYSLGAISADLTQSIARFGPEVKTRQRSVGHSFKLNYAKQFDEYNSAITFAGYRFSQQEFMGMSQYLQTRRYHGFEEEVRDKELYTVTASKTFWADDPDKSLTAYLDYSHKTYWDGGGNDRLGVSLNKTFSIGPLNNISAYLSAYRSQYVDGLRDTTMALTFSLPIGDRQTVGYALQSGNKQVSHMMTYNNYVDPDNSYQVATGMQSNGHGVGRAYYNHNGSQSSLSLNATAVQSEYSSLGATLRGGVTTTEYGVALHQASRRGGARIMVDTDGIEDVSFDGGRANTNRAGIAVLADVSDYRRTGTRVDVDTLRDDIEAPRAVQEGTLTEGAIGYRKFDVLQGFKLLADITLADGSVPPFGASVTNARSGEMSVIDEGGLVYLVGVKPAEAFDIAWGGLKQCRFYAPDSVVDLSRIQLTCNRLQKVVN</sequence>
<keyword evidence="7 9" id="KW-0472">Membrane</keyword>
<gene>
    <name evidence="12" type="ORF">CJP16_09820</name>
</gene>
<dbReference type="InterPro" id="IPR025949">
    <property type="entry name" value="PapC-like_C"/>
</dbReference>
<comment type="similarity">
    <text evidence="2 9">Belongs to the fimbrial export usher family.</text>
</comment>
<dbReference type="GO" id="GO:0009297">
    <property type="term" value="P:pilus assembly"/>
    <property type="evidence" value="ECO:0007669"/>
    <property type="project" value="InterPro"/>
</dbReference>
<dbReference type="Pfam" id="PF00577">
    <property type="entry name" value="Usher"/>
    <property type="match status" value="1"/>
</dbReference>
<evidence type="ECO:0000259" key="10">
    <source>
        <dbReference type="Pfam" id="PF13953"/>
    </source>
</evidence>
<accession>A0A2N3J048</accession>
<name>A0A2N3J048_AERSO</name>
<keyword evidence="9" id="KW-1029">Fimbrium biogenesis</keyword>
<keyword evidence="4" id="KW-1134">Transmembrane beta strand</keyword>
<dbReference type="EMBL" id="NQMM01000027">
    <property type="protein sequence ID" value="PKQ78829.1"/>
    <property type="molecule type" value="Genomic_DNA"/>
</dbReference>
<keyword evidence="13" id="KW-1185">Reference proteome</keyword>
<evidence type="ECO:0000256" key="3">
    <source>
        <dbReference type="ARBA" id="ARBA00022448"/>
    </source>
</evidence>
<dbReference type="PANTHER" id="PTHR30451:SF10">
    <property type="entry name" value="OUTER MEMBRANE USHER PROTEIN YFCU-RELATED"/>
    <property type="match status" value="1"/>
</dbReference>
<dbReference type="Gene3D" id="2.60.40.3110">
    <property type="match status" value="1"/>
</dbReference>
<evidence type="ECO:0000256" key="2">
    <source>
        <dbReference type="ARBA" id="ARBA00008064"/>
    </source>
</evidence>
<organism evidence="12 13">
    <name type="scientific">Aeromonas sobria</name>
    <dbReference type="NCBI Taxonomy" id="646"/>
    <lineage>
        <taxon>Bacteria</taxon>
        <taxon>Pseudomonadati</taxon>
        <taxon>Pseudomonadota</taxon>
        <taxon>Gammaproteobacteria</taxon>
        <taxon>Aeromonadales</taxon>
        <taxon>Aeromonadaceae</taxon>
        <taxon>Aeromonas</taxon>
    </lineage>
</organism>
<dbReference type="Proteomes" id="UP000233467">
    <property type="component" value="Unassembled WGS sequence"/>
</dbReference>
<dbReference type="InterPro" id="IPR025885">
    <property type="entry name" value="PapC_N"/>
</dbReference>
<proteinExistence type="inferred from homology"/>
<dbReference type="InterPro" id="IPR043142">
    <property type="entry name" value="PapC-like_C_sf"/>
</dbReference>
<evidence type="ECO:0000256" key="4">
    <source>
        <dbReference type="ARBA" id="ARBA00022452"/>
    </source>
</evidence>
<comment type="subcellular location">
    <subcellularLocation>
        <location evidence="1 9">Cell outer membrane</location>
        <topology evidence="1 9">Multi-pass membrane protein</topology>
    </subcellularLocation>
</comment>
<dbReference type="InterPro" id="IPR042186">
    <property type="entry name" value="FimD_plug_dom"/>
</dbReference>
<keyword evidence="5 9" id="KW-0812">Transmembrane</keyword>
<dbReference type="InterPro" id="IPR037224">
    <property type="entry name" value="PapC_N_sf"/>
</dbReference>
<dbReference type="SUPFAM" id="SSF141729">
    <property type="entry name" value="FimD N-terminal domain-like"/>
    <property type="match status" value="1"/>
</dbReference>
<evidence type="ECO:0000256" key="7">
    <source>
        <dbReference type="ARBA" id="ARBA00023136"/>
    </source>
</evidence>
<dbReference type="Pfam" id="PF13953">
    <property type="entry name" value="PapC_C"/>
    <property type="match status" value="1"/>
</dbReference>
<evidence type="ECO:0000259" key="11">
    <source>
        <dbReference type="Pfam" id="PF13954"/>
    </source>
</evidence>
<evidence type="ECO:0000256" key="1">
    <source>
        <dbReference type="ARBA" id="ARBA00004571"/>
    </source>
</evidence>
<dbReference type="Gene3D" id="3.10.20.410">
    <property type="match status" value="1"/>
</dbReference>
<dbReference type="Gene3D" id="2.60.40.2610">
    <property type="entry name" value="Outer membrane usher protein FimD, plug domain"/>
    <property type="match status" value="1"/>
</dbReference>
<evidence type="ECO:0000256" key="6">
    <source>
        <dbReference type="ARBA" id="ARBA00022729"/>
    </source>
</evidence>
<protein>
    <submittedName>
        <fullName evidence="12">PapC/FimD family outer membrane usher protein</fullName>
    </submittedName>
</protein>
<dbReference type="InterPro" id="IPR018030">
    <property type="entry name" value="Fimbrial_membr_usher_CS"/>
</dbReference>
<keyword evidence="3 9" id="KW-0813">Transport</keyword>
<feature type="domain" description="PapC N-terminal" evidence="11">
    <location>
        <begin position="16"/>
        <end position="159"/>
    </location>
</feature>
<dbReference type="Pfam" id="PF13954">
    <property type="entry name" value="PapC_N"/>
    <property type="match status" value="1"/>
</dbReference>
<dbReference type="PROSITE" id="PS01151">
    <property type="entry name" value="FIMBRIAL_USHER"/>
    <property type="match status" value="1"/>
</dbReference>
<comment type="caution">
    <text evidence="12">The sequence shown here is derived from an EMBL/GenBank/DDBJ whole genome shotgun (WGS) entry which is preliminary data.</text>
</comment>
<dbReference type="GO" id="GO:0015473">
    <property type="term" value="F:fimbrial usher porin activity"/>
    <property type="evidence" value="ECO:0007669"/>
    <property type="project" value="InterPro"/>
</dbReference>
<evidence type="ECO:0000313" key="12">
    <source>
        <dbReference type="EMBL" id="PKQ78829.1"/>
    </source>
</evidence>
<dbReference type="GO" id="GO:0009279">
    <property type="term" value="C:cell outer membrane"/>
    <property type="evidence" value="ECO:0007669"/>
    <property type="project" value="UniProtKB-SubCell"/>
</dbReference>
<dbReference type="InterPro" id="IPR000015">
    <property type="entry name" value="Fimb_usher"/>
</dbReference>
<dbReference type="PANTHER" id="PTHR30451">
    <property type="entry name" value="OUTER MEMBRANE USHER PROTEIN"/>
    <property type="match status" value="1"/>
</dbReference>
<keyword evidence="8 9" id="KW-0998">Cell outer membrane</keyword>
<evidence type="ECO:0000256" key="8">
    <source>
        <dbReference type="ARBA" id="ARBA00023237"/>
    </source>
</evidence>
<evidence type="ECO:0000256" key="5">
    <source>
        <dbReference type="ARBA" id="ARBA00022692"/>
    </source>
</evidence>
<evidence type="ECO:0000256" key="9">
    <source>
        <dbReference type="RuleBase" id="RU003884"/>
    </source>
</evidence>
<evidence type="ECO:0000313" key="13">
    <source>
        <dbReference type="Proteomes" id="UP000233467"/>
    </source>
</evidence>
<dbReference type="AlphaFoldDB" id="A0A2N3J048"/>